<protein>
    <submittedName>
        <fullName evidence="1">Uncharacterized protein</fullName>
    </submittedName>
</protein>
<keyword evidence="2" id="KW-1185">Reference proteome</keyword>
<organism evidence="1 2">
    <name type="scientific">Plasmopara halstedii</name>
    <name type="common">Downy mildew of sunflower</name>
    <dbReference type="NCBI Taxonomy" id="4781"/>
    <lineage>
        <taxon>Eukaryota</taxon>
        <taxon>Sar</taxon>
        <taxon>Stramenopiles</taxon>
        <taxon>Oomycota</taxon>
        <taxon>Peronosporomycetes</taxon>
        <taxon>Peronosporales</taxon>
        <taxon>Peronosporaceae</taxon>
        <taxon>Plasmopara</taxon>
    </lineage>
</organism>
<dbReference type="GeneID" id="36406920"/>
<accession>A0A0P1AJK4</accession>
<reference evidence="2" key="1">
    <citation type="submission" date="2014-09" db="EMBL/GenBank/DDBJ databases">
        <authorList>
            <person name="Sharma Rahul"/>
            <person name="Thines Marco"/>
        </authorList>
    </citation>
    <scope>NUCLEOTIDE SEQUENCE [LARGE SCALE GENOMIC DNA]</scope>
</reference>
<evidence type="ECO:0000313" key="2">
    <source>
        <dbReference type="Proteomes" id="UP000054928"/>
    </source>
</evidence>
<dbReference type="EMBL" id="CCYD01000553">
    <property type="protein sequence ID" value="CEG41524.1"/>
    <property type="molecule type" value="Genomic_DNA"/>
</dbReference>
<proteinExistence type="predicted"/>
<sequence>MSPAKEKHADDNLHTSLCREKVVLRLDDEFLKENWAYQHKGSQEPRKTGDESQKLAFRSIMLYPYKIQQVAIR</sequence>
<evidence type="ECO:0000313" key="1">
    <source>
        <dbReference type="EMBL" id="CEG41524.1"/>
    </source>
</evidence>
<dbReference type="AlphaFoldDB" id="A0A0P1AJK4"/>
<dbReference type="Proteomes" id="UP000054928">
    <property type="component" value="Unassembled WGS sequence"/>
</dbReference>
<dbReference type="RefSeq" id="XP_024577893.1">
    <property type="nucleotide sequence ID" value="XM_024727302.1"/>
</dbReference>
<name>A0A0P1AJK4_PLAHL</name>